<accession>A0A7W5F0K3</accession>
<dbReference type="InterPro" id="IPR009061">
    <property type="entry name" value="DNA-bd_dom_put_sf"/>
</dbReference>
<reference evidence="2 3" key="1">
    <citation type="submission" date="2020-08" db="EMBL/GenBank/DDBJ databases">
        <title>Genomic Encyclopedia of Type Strains, Phase III (KMG-III): the genomes of soil and plant-associated and newly described type strains.</title>
        <authorList>
            <person name="Whitman W."/>
        </authorList>
    </citation>
    <scope>NUCLEOTIDE SEQUENCE [LARGE SCALE GENOMIC DNA]</scope>
    <source>
        <strain evidence="2 3">CECT 3237</strain>
    </source>
</reference>
<comment type="caution">
    <text evidence="2">The sequence shown here is derived from an EMBL/GenBank/DDBJ whole genome shotgun (WGS) entry which is preliminary data.</text>
</comment>
<dbReference type="EMBL" id="JACHXE010000001">
    <property type="protein sequence ID" value="MBB3075585.1"/>
    <property type="molecule type" value="Genomic_DNA"/>
</dbReference>
<evidence type="ECO:0000313" key="3">
    <source>
        <dbReference type="Proteomes" id="UP000572907"/>
    </source>
</evidence>
<proteinExistence type="predicted"/>
<feature type="domain" description="Helix-turn-helix" evidence="1">
    <location>
        <begin position="12"/>
        <end position="62"/>
    </location>
</feature>
<evidence type="ECO:0000259" key="1">
    <source>
        <dbReference type="Pfam" id="PF12728"/>
    </source>
</evidence>
<dbReference type="SUPFAM" id="SSF46955">
    <property type="entry name" value="Putative DNA-binding domain"/>
    <property type="match status" value="1"/>
</dbReference>
<dbReference type="RefSeq" id="WP_184589862.1">
    <property type="nucleotide sequence ID" value="NZ_BMUP01000001.1"/>
</dbReference>
<dbReference type="InterPro" id="IPR041657">
    <property type="entry name" value="HTH_17"/>
</dbReference>
<evidence type="ECO:0000313" key="2">
    <source>
        <dbReference type="EMBL" id="MBB3075585.1"/>
    </source>
</evidence>
<dbReference type="NCBIfam" id="TIGR01764">
    <property type="entry name" value="excise"/>
    <property type="match status" value="1"/>
</dbReference>
<sequence>MATKEQATNNEFMSPKELAELLGLPLSSVYGFNAEGTAPRRVRLGRHIRYRRADVEAWLDRHVVDGGAK</sequence>
<dbReference type="AlphaFoldDB" id="A0A7W5F0K3"/>
<keyword evidence="3" id="KW-1185">Reference proteome</keyword>
<gene>
    <name evidence="2" type="ORF">FHS41_002054</name>
</gene>
<dbReference type="GO" id="GO:0003677">
    <property type="term" value="F:DNA binding"/>
    <property type="evidence" value="ECO:0007669"/>
    <property type="project" value="InterPro"/>
</dbReference>
<dbReference type="InterPro" id="IPR010093">
    <property type="entry name" value="SinI_DNA-bd"/>
</dbReference>
<organism evidence="2 3">
    <name type="scientific">Streptomyces violarus</name>
    <dbReference type="NCBI Taxonomy" id="67380"/>
    <lineage>
        <taxon>Bacteria</taxon>
        <taxon>Bacillati</taxon>
        <taxon>Actinomycetota</taxon>
        <taxon>Actinomycetes</taxon>
        <taxon>Kitasatosporales</taxon>
        <taxon>Streptomycetaceae</taxon>
        <taxon>Streptomyces</taxon>
    </lineage>
</organism>
<protein>
    <submittedName>
        <fullName evidence="2">Excisionase family DNA binding protein</fullName>
    </submittedName>
</protein>
<name>A0A7W5F0K3_9ACTN</name>
<dbReference type="Pfam" id="PF12728">
    <property type="entry name" value="HTH_17"/>
    <property type="match status" value="1"/>
</dbReference>
<dbReference type="Proteomes" id="UP000572907">
    <property type="component" value="Unassembled WGS sequence"/>
</dbReference>